<feature type="transmembrane region" description="Helical" evidence="8">
    <location>
        <begin position="237"/>
        <end position="257"/>
    </location>
</feature>
<evidence type="ECO:0000256" key="2">
    <source>
        <dbReference type="ARBA" id="ARBA00022448"/>
    </source>
</evidence>
<comment type="caution">
    <text evidence="9">The sequence shown here is derived from an EMBL/GenBank/DDBJ whole genome shotgun (WGS) entry which is preliminary data.</text>
</comment>
<feature type="transmembrane region" description="Helical" evidence="8">
    <location>
        <begin position="167"/>
        <end position="187"/>
    </location>
</feature>
<feature type="transmembrane region" description="Helical" evidence="8">
    <location>
        <begin position="380"/>
        <end position="400"/>
    </location>
</feature>
<evidence type="ECO:0000256" key="1">
    <source>
        <dbReference type="ARBA" id="ARBA00004651"/>
    </source>
</evidence>
<feature type="transmembrane region" description="Helical" evidence="8">
    <location>
        <begin position="24"/>
        <end position="44"/>
    </location>
</feature>
<keyword evidence="2" id="KW-0813">Transport</keyword>
<dbReference type="EMBL" id="JBHTJL010000009">
    <property type="protein sequence ID" value="MFD1062278.1"/>
    <property type="molecule type" value="Genomic_DNA"/>
</dbReference>
<keyword evidence="4 8" id="KW-0812">Transmembrane</keyword>
<feature type="transmembrane region" description="Helical" evidence="8">
    <location>
        <begin position="293"/>
        <end position="310"/>
    </location>
</feature>
<keyword evidence="5 8" id="KW-1133">Transmembrane helix</keyword>
<feature type="transmembrane region" description="Helical" evidence="8">
    <location>
        <begin position="199"/>
        <end position="225"/>
    </location>
</feature>
<sequence length="452" mass="50040">MANLLKRISNRYLRIQIGRTPQQNLFYGFLTYILVGSFLLSLPFLQKTSPSILDNIFIATSAVSTTGLVTISVFDTYNMGGQFIVMLLFQIGGIGYLTFTTFMLLSTTRRITRWHKSILSSEFTLPVTIKIKDFLKSVILFTLIMEIIGTILFFIAFKMNGMATGEALWNALFHSISAFCTAGFSLFNSGFTEYVDDGFINFIISFLAICGSLGFIVVTDFVLWFKNKKHKLSFTTKIILVGFLILLSFGFSFFYFFEPTVASLDGASRSYAAFFQAMTAMTTVGFNTVDFGAFAMPMLVATVFLMYIGASPSGTAGGMKITTLTAVLAIMKSRLRGSKRITFFGRKIPFERLYIATSSFIFYTSIIFLGVFILTFTEGFNLESIIFEVASALGTVGLSMGITGDLSSIGKIVIILLMFIGRLGVLTFGLAIWSKQASKEGEETYLEDDIAV</sequence>
<dbReference type="PANTHER" id="PTHR32024:SF1">
    <property type="entry name" value="KTR SYSTEM POTASSIUM UPTAKE PROTEIN B"/>
    <property type="match status" value="1"/>
</dbReference>
<feature type="transmembrane region" description="Helical" evidence="8">
    <location>
        <begin position="134"/>
        <end position="155"/>
    </location>
</feature>
<evidence type="ECO:0000256" key="7">
    <source>
        <dbReference type="ARBA" id="ARBA00023136"/>
    </source>
</evidence>
<proteinExistence type="predicted"/>
<keyword evidence="10" id="KW-1185">Reference proteome</keyword>
<keyword evidence="3" id="KW-1003">Cell membrane</keyword>
<evidence type="ECO:0000313" key="9">
    <source>
        <dbReference type="EMBL" id="MFD1062278.1"/>
    </source>
</evidence>
<dbReference type="PANTHER" id="PTHR32024">
    <property type="entry name" value="TRK SYSTEM POTASSIUM UPTAKE PROTEIN TRKG-RELATED"/>
    <property type="match status" value="1"/>
</dbReference>
<evidence type="ECO:0000256" key="3">
    <source>
        <dbReference type="ARBA" id="ARBA00022475"/>
    </source>
</evidence>
<comment type="subcellular location">
    <subcellularLocation>
        <location evidence="1">Cell membrane</location>
        <topology evidence="1">Multi-pass membrane protein</topology>
    </subcellularLocation>
</comment>
<dbReference type="RefSeq" id="WP_386127987.1">
    <property type="nucleotide sequence ID" value="NZ_JBHTJL010000009.1"/>
</dbReference>
<gene>
    <name evidence="9" type="ORF">ACFQ1Q_03400</name>
</gene>
<dbReference type="Pfam" id="PF02386">
    <property type="entry name" value="TrkH"/>
    <property type="match status" value="1"/>
</dbReference>
<dbReference type="InterPro" id="IPR003445">
    <property type="entry name" value="Cat_transpt"/>
</dbReference>
<evidence type="ECO:0000256" key="8">
    <source>
        <dbReference type="SAM" id="Phobius"/>
    </source>
</evidence>
<feature type="transmembrane region" description="Helical" evidence="8">
    <location>
        <begin position="269"/>
        <end position="286"/>
    </location>
</feature>
<name>A0ABW3N4L4_9FLAO</name>
<keyword evidence="6" id="KW-0406">Ion transport</keyword>
<feature type="transmembrane region" description="Helical" evidence="8">
    <location>
        <begin position="412"/>
        <end position="433"/>
    </location>
</feature>
<accession>A0ABW3N4L4</accession>
<evidence type="ECO:0000256" key="6">
    <source>
        <dbReference type="ARBA" id="ARBA00023065"/>
    </source>
</evidence>
<feature type="transmembrane region" description="Helical" evidence="8">
    <location>
        <begin position="353"/>
        <end position="374"/>
    </location>
</feature>
<evidence type="ECO:0000313" key="10">
    <source>
        <dbReference type="Proteomes" id="UP001597013"/>
    </source>
</evidence>
<evidence type="ECO:0000256" key="4">
    <source>
        <dbReference type="ARBA" id="ARBA00022692"/>
    </source>
</evidence>
<organism evidence="9 10">
    <name type="scientific">Winogradskyella litorisediminis</name>
    <dbReference type="NCBI Taxonomy" id="1156618"/>
    <lineage>
        <taxon>Bacteria</taxon>
        <taxon>Pseudomonadati</taxon>
        <taxon>Bacteroidota</taxon>
        <taxon>Flavobacteriia</taxon>
        <taxon>Flavobacteriales</taxon>
        <taxon>Flavobacteriaceae</taxon>
        <taxon>Winogradskyella</taxon>
    </lineage>
</organism>
<protein>
    <submittedName>
        <fullName evidence="9">TrkH family potassium uptake protein</fullName>
    </submittedName>
</protein>
<dbReference type="Proteomes" id="UP001597013">
    <property type="component" value="Unassembled WGS sequence"/>
</dbReference>
<feature type="transmembrane region" description="Helical" evidence="8">
    <location>
        <begin position="56"/>
        <end position="74"/>
    </location>
</feature>
<keyword evidence="7 8" id="KW-0472">Membrane</keyword>
<feature type="transmembrane region" description="Helical" evidence="8">
    <location>
        <begin position="83"/>
        <end position="105"/>
    </location>
</feature>
<reference evidence="10" key="1">
    <citation type="journal article" date="2019" name="Int. J. Syst. Evol. Microbiol.">
        <title>The Global Catalogue of Microorganisms (GCM) 10K type strain sequencing project: providing services to taxonomists for standard genome sequencing and annotation.</title>
        <authorList>
            <consortium name="The Broad Institute Genomics Platform"/>
            <consortium name="The Broad Institute Genome Sequencing Center for Infectious Disease"/>
            <person name="Wu L."/>
            <person name="Ma J."/>
        </authorList>
    </citation>
    <scope>NUCLEOTIDE SEQUENCE [LARGE SCALE GENOMIC DNA]</scope>
    <source>
        <strain evidence="10">CCUG 62215</strain>
    </source>
</reference>
<evidence type="ECO:0000256" key="5">
    <source>
        <dbReference type="ARBA" id="ARBA00022989"/>
    </source>
</evidence>